<dbReference type="Proteomes" id="UP000054279">
    <property type="component" value="Unassembled WGS sequence"/>
</dbReference>
<dbReference type="AlphaFoldDB" id="A0A0C9UJT4"/>
<sequence length="269" mass="30082">MISPQNNNKLKDSGFDYVPIIAAKNRYRDKINVMGSLHFASQTNQTLTDFYSVDSLAEVLTQKQPKKQSSNARIKNQVSIHRAKQFTLWNLHPDMSGHIPGILSLCIGIPVMIKKNIATELGVTNGAEANVVGWKSHVSKMWGRNLNILDVLFVKLKNPAVEIRLSGLPDNVMPLTKMKRKISCQLPNGHIETIHRDQIEVLPNFAMTDYSSQGRTQPFNVIDLTDCHTHLSYYTCFSWSATIAGTVIVGGFNTNIIQGGTSGWLRQEF</sequence>
<organism evidence="1 2">
    <name type="scientific">Sphaerobolus stellatus (strain SS14)</name>
    <dbReference type="NCBI Taxonomy" id="990650"/>
    <lineage>
        <taxon>Eukaryota</taxon>
        <taxon>Fungi</taxon>
        <taxon>Dikarya</taxon>
        <taxon>Basidiomycota</taxon>
        <taxon>Agaricomycotina</taxon>
        <taxon>Agaricomycetes</taxon>
        <taxon>Phallomycetidae</taxon>
        <taxon>Geastrales</taxon>
        <taxon>Sphaerobolaceae</taxon>
        <taxon>Sphaerobolus</taxon>
    </lineage>
</organism>
<reference evidence="1 2" key="1">
    <citation type="submission" date="2014-06" db="EMBL/GenBank/DDBJ databases">
        <title>Evolutionary Origins and Diversification of the Mycorrhizal Mutualists.</title>
        <authorList>
            <consortium name="DOE Joint Genome Institute"/>
            <consortium name="Mycorrhizal Genomics Consortium"/>
            <person name="Kohler A."/>
            <person name="Kuo A."/>
            <person name="Nagy L.G."/>
            <person name="Floudas D."/>
            <person name="Copeland A."/>
            <person name="Barry K.W."/>
            <person name="Cichocki N."/>
            <person name="Veneault-Fourrey C."/>
            <person name="LaButti K."/>
            <person name="Lindquist E.A."/>
            <person name="Lipzen A."/>
            <person name="Lundell T."/>
            <person name="Morin E."/>
            <person name="Murat C."/>
            <person name="Riley R."/>
            <person name="Ohm R."/>
            <person name="Sun H."/>
            <person name="Tunlid A."/>
            <person name="Henrissat B."/>
            <person name="Grigoriev I.V."/>
            <person name="Hibbett D.S."/>
            <person name="Martin F."/>
        </authorList>
    </citation>
    <scope>NUCLEOTIDE SEQUENCE [LARGE SCALE GENOMIC DNA]</scope>
    <source>
        <strain evidence="1 2">SS14</strain>
    </source>
</reference>
<dbReference type="EMBL" id="KN837192">
    <property type="protein sequence ID" value="KIJ35134.1"/>
    <property type="molecule type" value="Genomic_DNA"/>
</dbReference>
<accession>A0A0C9UJT4</accession>
<evidence type="ECO:0000313" key="1">
    <source>
        <dbReference type="EMBL" id="KIJ35134.1"/>
    </source>
</evidence>
<dbReference type="OrthoDB" id="3247165at2759"/>
<keyword evidence="2" id="KW-1185">Reference proteome</keyword>
<gene>
    <name evidence="1" type="ORF">M422DRAFT_181162</name>
</gene>
<protein>
    <submittedName>
        <fullName evidence="1">Uncharacterized protein</fullName>
    </submittedName>
</protein>
<dbReference type="HOGENOM" id="CLU_043173_2_0_1"/>
<name>A0A0C9UJT4_SPHS4</name>
<proteinExistence type="predicted"/>
<evidence type="ECO:0000313" key="2">
    <source>
        <dbReference type="Proteomes" id="UP000054279"/>
    </source>
</evidence>